<dbReference type="GO" id="GO:0020037">
    <property type="term" value="F:heme binding"/>
    <property type="evidence" value="ECO:0007669"/>
    <property type="project" value="InterPro"/>
</dbReference>
<dbReference type="Gene3D" id="1.10.640.10">
    <property type="entry name" value="Haem peroxidase domain superfamily, animal type"/>
    <property type="match status" value="1"/>
</dbReference>
<evidence type="ECO:0000313" key="6">
    <source>
        <dbReference type="EMBL" id="ROT79671.1"/>
    </source>
</evidence>
<dbReference type="STRING" id="6689.A0A423TTC5"/>
<feature type="compositionally biased region" description="Polar residues" evidence="5">
    <location>
        <begin position="52"/>
        <end position="70"/>
    </location>
</feature>
<name>A0A423TTC5_PENVA</name>
<dbReference type="AlphaFoldDB" id="A0A423TTC5"/>
<dbReference type="GO" id="GO:0004601">
    <property type="term" value="F:peroxidase activity"/>
    <property type="evidence" value="ECO:0007669"/>
    <property type="project" value="UniProtKB-KW"/>
</dbReference>
<dbReference type="EMBL" id="QCYY01001207">
    <property type="protein sequence ID" value="ROT79671.1"/>
    <property type="molecule type" value="Genomic_DNA"/>
</dbReference>
<gene>
    <name evidence="6" type="ORF">C7M84_001607</name>
</gene>
<organism evidence="6 7">
    <name type="scientific">Penaeus vannamei</name>
    <name type="common">Whiteleg shrimp</name>
    <name type="synonym">Litopenaeus vannamei</name>
    <dbReference type="NCBI Taxonomy" id="6689"/>
    <lineage>
        <taxon>Eukaryota</taxon>
        <taxon>Metazoa</taxon>
        <taxon>Ecdysozoa</taxon>
        <taxon>Arthropoda</taxon>
        <taxon>Crustacea</taxon>
        <taxon>Multicrustacea</taxon>
        <taxon>Malacostraca</taxon>
        <taxon>Eumalacostraca</taxon>
        <taxon>Eucarida</taxon>
        <taxon>Decapoda</taxon>
        <taxon>Dendrobranchiata</taxon>
        <taxon>Penaeoidea</taxon>
        <taxon>Penaeidae</taxon>
        <taxon>Penaeus</taxon>
    </lineage>
</organism>
<evidence type="ECO:0000256" key="2">
    <source>
        <dbReference type="ARBA" id="ARBA00022525"/>
    </source>
</evidence>
<keyword evidence="2" id="KW-0964">Secreted</keyword>
<dbReference type="GO" id="GO:0005576">
    <property type="term" value="C:extracellular region"/>
    <property type="evidence" value="ECO:0007669"/>
    <property type="project" value="UniProtKB-SubCell"/>
</dbReference>
<dbReference type="InterPro" id="IPR019791">
    <property type="entry name" value="Haem_peroxidase_animal"/>
</dbReference>
<comment type="caution">
    <text evidence="6">The sequence shown here is derived from an EMBL/GenBank/DDBJ whole genome shotgun (WGS) entry which is preliminary data.</text>
</comment>
<evidence type="ECO:0000256" key="4">
    <source>
        <dbReference type="ARBA" id="ARBA00023180"/>
    </source>
</evidence>
<evidence type="ECO:0000256" key="3">
    <source>
        <dbReference type="ARBA" id="ARBA00022559"/>
    </source>
</evidence>
<reference evidence="6 7" key="1">
    <citation type="submission" date="2018-04" db="EMBL/GenBank/DDBJ databases">
        <authorList>
            <person name="Zhang X."/>
            <person name="Yuan J."/>
            <person name="Li F."/>
            <person name="Xiang J."/>
        </authorList>
    </citation>
    <scope>NUCLEOTIDE SEQUENCE [LARGE SCALE GENOMIC DNA]</scope>
    <source>
        <tissue evidence="6">Muscle</tissue>
    </source>
</reference>
<sequence>MGELWWVVVKLGGGMVSGQPTIPYPPCHHSAPHSLPPLPLSPPRTPYTLQQLPPSGTCCSDQTKPPSTASPEDDCQPIDVSNDPYFRFNNRTCLPFVRSEESQLTGSTGHREQTNAATHYLDGSGFYGSSNVEVNKRRALRGGEVLVKKPHVEESTKCGEGSPSLVTPALGAMHQLWLRIHNNLARQLSVLNPEWNDDTLFQEARRLVVAMIQHVTYAEYLPLVLGRYARRLRLSPLNSGYSSTYSPGIDATVANVFGTAAFR</sequence>
<evidence type="ECO:0000256" key="5">
    <source>
        <dbReference type="SAM" id="MobiDB-lite"/>
    </source>
</evidence>
<dbReference type="Proteomes" id="UP000283509">
    <property type="component" value="Unassembled WGS sequence"/>
</dbReference>
<reference evidence="6 7" key="2">
    <citation type="submission" date="2019-01" db="EMBL/GenBank/DDBJ databases">
        <title>The decoding of complex shrimp genome reveals the adaptation for benthos swimmer, frequently molting mechanism and breeding impact on genome.</title>
        <authorList>
            <person name="Sun Y."/>
            <person name="Gao Y."/>
            <person name="Yu Y."/>
        </authorList>
    </citation>
    <scope>NUCLEOTIDE SEQUENCE [LARGE SCALE GENOMIC DNA]</scope>
    <source>
        <tissue evidence="6">Muscle</tissue>
    </source>
</reference>
<evidence type="ECO:0000313" key="7">
    <source>
        <dbReference type="Proteomes" id="UP000283509"/>
    </source>
</evidence>
<dbReference type="PANTHER" id="PTHR11475:SF4">
    <property type="entry name" value="CHORION PEROXIDASE"/>
    <property type="match status" value="1"/>
</dbReference>
<dbReference type="GO" id="GO:0006979">
    <property type="term" value="P:response to oxidative stress"/>
    <property type="evidence" value="ECO:0007669"/>
    <property type="project" value="InterPro"/>
</dbReference>
<keyword evidence="3 6" id="KW-0575">Peroxidase</keyword>
<feature type="region of interest" description="Disordered" evidence="5">
    <location>
        <begin position="52"/>
        <end position="76"/>
    </location>
</feature>
<dbReference type="InterPro" id="IPR037120">
    <property type="entry name" value="Haem_peroxidase_sf_animal"/>
</dbReference>
<dbReference type="Pfam" id="PF03098">
    <property type="entry name" value="An_peroxidase"/>
    <property type="match status" value="1"/>
</dbReference>
<keyword evidence="4" id="KW-0325">Glycoprotein</keyword>
<comment type="subcellular location">
    <subcellularLocation>
        <location evidence="1">Secreted</location>
    </subcellularLocation>
</comment>
<keyword evidence="7" id="KW-1185">Reference proteome</keyword>
<dbReference type="PRINTS" id="PR00457">
    <property type="entry name" value="ANPEROXIDASE"/>
</dbReference>
<evidence type="ECO:0000256" key="1">
    <source>
        <dbReference type="ARBA" id="ARBA00004613"/>
    </source>
</evidence>
<dbReference type="PANTHER" id="PTHR11475">
    <property type="entry name" value="OXIDASE/PEROXIDASE"/>
    <property type="match status" value="1"/>
</dbReference>
<dbReference type="PROSITE" id="PS50292">
    <property type="entry name" value="PEROXIDASE_3"/>
    <property type="match status" value="1"/>
</dbReference>
<accession>A0A423TTC5</accession>
<proteinExistence type="predicted"/>
<dbReference type="SUPFAM" id="SSF48113">
    <property type="entry name" value="Heme-dependent peroxidases"/>
    <property type="match status" value="1"/>
</dbReference>
<dbReference type="InterPro" id="IPR010255">
    <property type="entry name" value="Haem_peroxidase_sf"/>
</dbReference>
<protein>
    <submittedName>
        <fullName evidence="6">Putative chorion peroxidase-like</fullName>
    </submittedName>
</protein>
<keyword evidence="3 6" id="KW-0560">Oxidoreductase</keyword>